<protein>
    <submittedName>
        <fullName evidence="2">CoA transferase</fullName>
    </submittedName>
</protein>
<dbReference type="AlphaFoldDB" id="A0A5N0UIJ8"/>
<reference evidence="2" key="1">
    <citation type="submission" date="2019-09" db="EMBL/GenBank/DDBJ databases">
        <authorList>
            <person name="Teo W.F.A."/>
            <person name="Duangmal K."/>
        </authorList>
    </citation>
    <scope>NUCLEOTIDE SEQUENCE [LARGE SCALE GENOMIC DNA]</scope>
    <source>
        <strain evidence="2">K81G1</strain>
    </source>
</reference>
<dbReference type="PANTHER" id="PTHR48207">
    <property type="entry name" value="SUCCINATE--HYDROXYMETHYLGLUTARATE COA-TRANSFERASE"/>
    <property type="match status" value="1"/>
</dbReference>
<dbReference type="Proteomes" id="UP000319769">
    <property type="component" value="Unassembled WGS sequence"/>
</dbReference>
<dbReference type="OrthoDB" id="9797653at2"/>
<gene>
    <name evidence="2" type="ORF">FPZ12_044840</name>
</gene>
<dbReference type="SUPFAM" id="SSF89796">
    <property type="entry name" value="CoA-transferase family III (CaiB/BaiF)"/>
    <property type="match status" value="1"/>
</dbReference>
<dbReference type="Gene3D" id="3.40.50.10540">
    <property type="entry name" value="Crotonobetainyl-coa:carnitine coa-transferase, domain 1"/>
    <property type="match status" value="1"/>
</dbReference>
<dbReference type="InterPro" id="IPR050483">
    <property type="entry name" value="CoA-transferase_III_domain"/>
</dbReference>
<keyword evidence="1 2" id="KW-0808">Transferase</keyword>
<name>A0A5N0UIJ8_9PSEU</name>
<dbReference type="InterPro" id="IPR003673">
    <property type="entry name" value="CoA-Trfase_fam_III"/>
</dbReference>
<dbReference type="Gene3D" id="3.30.1540.10">
    <property type="entry name" value="formyl-coa transferase, domain 3"/>
    <property type="match status" value="1"/>
</dbReference>
<sequence>MCNVSTVDSRGGAKVGPLHGIRVLELGSFIAGPFAGQLLADYGAEIIKIEPPRAGDPMRRWGITKDGESLWWPAIGRNKKSVTVDLRGEEGQRLVRELAGSCDVVLENFRPGTMKRWGLDYETLSAANPGIVVVHVSGFGQTGPGAEQAGFGSVAEAVGGIRHTTGSPDDAPARAGISLGDSLASLFAVIGTLAALTERSTSGHGQEVDVAIYEAVFALMESTLADYHVGGVLRTRTGSVLPGVAPSNVYPAKDDAQVVIAANADTVFARLTEAMGRPELATDPRYATHQARGARAQELDALISAWTATLESDDLIGELQRHGVPVGRINTAASILTDGQFAARDMILWRRNGNGTELPMNGIVPKFSRTPGEVARTGPALGADTEAVLAEVAGAEQLARLRSDGVI</sequence>
<proteinExistence type="predicted"/>
<dbReference type="InterPro" id="IPR023606">
    <property type="entry name" value="CoA-Trfase_III_dom_1_sf"/>
</dbReference>
<evidence type="ECO:0000313" key="3">
    <source>
        <dbReference type="Proteomes" id="UP000319769"/>
    </source>
</evidence>
<dbReference type="PANTHER" id="PTHR48207:SF3">
    <property type="entry name" value="SUCCINATE--HYDROXYMETHYLGLUTARATE COA-TRANSFERASE"/>
    <property type="match status" value="1"/>
</dbReference>
<evidence type="ECO:0000313" key="2">
    <source>
        <dbReference type="EMBL" id="KAA9148537.1"/>
    </source>
</evidence>
<dbReference type="EMBL" id="VMNW02000170">
    <property type="protein sequence ID" value="KAA9148537.1"/>
    <property type="molecule type" value="Genomic_DNA"/>
</dbReference>
<keyword evidence="3" id="KW-1185">Reference proteome</keyword>
<dbReference type="Pfam" id="PF02515">
    <property type="entry name" value="CoA_transf_3"/>
    <property type="match status" value="1"/>
</dbReference>
<dbReference type="GO" id="GO:0008410">
    <property type="term" value="F:CoA-transferase activity"/>
    <property type="evidence" value="ECO:0007669"/>
    <property type="project" value="TreeGrafter"/>
</dbReference>
<dbReference type="InterPro" id="IPR044855">
    <property type="entry name" value="CoA-Trfase_III_dom3_sf"/>
</dbReference>
<organism evidence="2 3">
    <name type="scientific">Amycolatopsis acidicola</name>
    <dbReference type="NCBI Taxonomy" id="2596893"/>
    <lineage>
        <taxon>Bacteria</taxon>
        <taxon>Bacillati</taxon>
        <taxon>Actinomycetota</taxon>
        <taxon>Actinomycetes</taxon>
        <taxon>Pseudonocardiales</taxon>
        <taxon>Pseudonocardiaceae</taxon>
        <taxon>Amycolatopsis</taxon>
    </lineage>
</organism>
<comment type="caution">
    <text evidence="2">The sequence shown here is derived from an EMBL/GenBank/DDBJ whole genome shotgun (WGS) entry which is preliminary data.</text>
</comment>
<evidence type="ECO:0000256" key="1">
    <source>
        <dbReference type="ARBA" id="ARBA00022679"/>
    </source>
</evidence>
<accession>A0A5N0UIJ8</accession>